<organism evidence="1 2">
    <name type="scientific">Trichoderma harzianum CBS 226.95</name>
    <dbReference type="NCBI Taxonomy" id="983964"/>
    <lineage>
        <taxon>Eukaryota</taxon>
        <taxon>Fungi</taxon>
        <taxon>Dikarya</taxon>
        <taxon>Ascomycota</taxon>
        <taxon>Pezizomycotina</taxon>
        <taxon>Sordariomycetes</taxon>
        <taxon>Hypocreomycetidae</taxon>
        <taxon>Hypocreales</taxon>
        <taxon>Hypocreaceae</taxon>
        <taxon>Trichoderma</taxon>
    </lineage>
</organism>
<evidence type="ECO:0000313" key="1">
    <source>
        <dbReference type="EMBL" id="PTB53942.1"/>
    </source>
</evidence>
<dbReference type="GeneID" id="36623809"/>
<dbReference type="EMBL" id="KZ679681">
    <property type="protein sequence ID" value="PTB53942.1"/>
    <property type="molecule type" value="Genomic_DNA"/>
</dbReference>
<evidence type="ECO:0000313" key="2">
    <source>
        <dbReference type="Proteomes" id="UP000241690"/>
    </source>
</evidence>
<dbReference type="RefSeq" id="XP_024773619.1">
    <property type="nucleotide sequence ID" value="XM_024915242.1"/>
</dbReference>
<name>A0A2T4AA63_TRIHA</name>
<accession>A0A2T4AA63</accession>
<dbReference type="AlphaFoldDB" id="A0A2T4AA63"/>
<gene>
    <name evidence="1" type="ORF">M431DRAFT_447871</name>
</gene>
<proteinExistence type="predicted"/>
<sequence length="103" mass="11608">MGGGGLAWYFLATGWARLTYVTHIIETLYCTDGNFFTFPCHSFLFTLRFLSLPIAIPTGPSPVFVSVNDLHSKVLHYRNSKPYDEQGCLQRKSFQLLADGEKS</sequence>
<reference evidence="1 2" key="1">
    <citation type="submission" date="2016-07" db="EMBL/GenBank/DDBJ databases">
        <title>Multiple horizontal gene transfer events from other fungi enriched the ability of initially mycotrophic Trichoderma (Ascomycota) to feed on dead plant biomass.</title>
        <authorList>
            <consortium name="DOE Joint Genome Institute"/>
            <person name="Aerts A."/>
            <person name="Atanasova L."/>
            <person name="Chenthamara K."/>
            <person name="Zhang J."/>
            <person name="Grujic M."/>
            <person name="Henrissat B."/>
            <person name="Kuo A."/>
            <person name="Salamov A."/>
            <person name="Lipzen A."/>
            <person name="Labutti K."/>
            <person name="Barry K."/>
            <person name="Miao Y."/>
            <person name="Rahimi M.J."/>
            <person name="Shen Q."/>
            <person name="Grigoriev I.V."/>
            <person name="Kubicek C.P."/>
            <person name="Druzhinina I.S."/>
        </authorList>
    </citation>
    <scope>NUCLEOTIDE SEQUENCE [LARGE SCALE GENOMIC DNA]</scope>
    <source>
        <strain evidence="1 2">CBS 226.95</strain>
    </source>
</reference>
<keyword evidence="2" id="KW-1185">Reference proteome</keyword>
<dbReference type="Proteomes" id="UP000241690">
    <property type="component" value="Unassembled WGS sequence"/>
</dbReference>
<protein>
    <submittedName>
        <fullName evidence="1">Uncharacterized protein</fullName>
    </submittedName>
</protein>